<evidence type="ECO:0000256" key="2">
    <source>
        <dbReference type="ARBA" id="ARBA00020644"/>
    </source>
</evidence>
<feature type="coiled-coil region" evidence="3">
    <location>
        <begin position="157"/>
        <end position="212"/>
    </location>
</feature>
<feature type="coiled-coil region" evidence="3">
    <location>
        <begin position="62"/>
        <end position="123"/>
    </location>
</feature>
<dbReference type="GO" id="GO:0070274">
    <property type="term" value="C:RES complex"/>
    <property type="evidence" value="ECO:0007669"/>
    <property type="project" value="TreeGrafter"/>
</dbReference>
<accession>A0A9P6WIE3</accession>
<dbReference type="PANTHER" id="PTHR31809:SF0">
    <property type="entry name" value="BUD13 HOMOLOG"/>
    <property type="match status" value="1"/>
</dbReference>
<comment type="caution">
    <text evidence="4">The sequence shown here is derived from an EMBL/GenBank/DDBJ whole genome shotgun (WGS) entry which is preliminary data.</text>
</comment>
<protein>
    <recommendedName>
        <fullName evidence="2">Pre-mRNA-splicing factor CWC26</fullName>
    </recommendedName>
</protein>
<keyword evidence="3" id="KW-0175">Coiled coil</keyword>
<dbReference type="EMBL" id="PUHW01000225">
    <property type="protein sequence ID" value="KAG0687720.1"/>
    <property type="molecule type" value="Genomic_DNA"/>
</dbReference>
<keyword evidence="5" id="KW-1185">Reference proteome</keyword>
<proteinExistence type="inferred from homology"/>
<dbReference type="InterPro" id="IPR018609">
    <property type="entry name" value="Bud13"/>
</dbReference>
<reference evidence="4" key="1">
    <citation type="submission" date="2020-11" db="EMBL/GenBank/DDBJ databases">
        <title>Kefir isolates.</title>
        <authorList>
            <person name="Marcisauskas S."/>
            <person name="Kim Y."/>
            <person name="Blasche S."/>
        </authorList>
    </citation>
    <scope>NUCLEOTIDE SEQUENCE</scope>
    <source>
        <strain evidence="4">Olga-1</strain>
    </source>
</reference>
<organism evidence="4 5">
    <name type="scientific">Pichia californica</name>
    <dbReference type="NCBI Taxonomy" id="460514"/>
    <lineage>
        <taxon>Eukaryota</taxon>
        <taxon>Fungi</taxon>
        <taxon>Dikarya</taxon>
        <taxon>Ascomycota</taxon>
        <taxon>Saccharomycotina</taxon>
        <taxon>Pichiomycetes</taxon>
        <taxon>Pichiales</taxon>
        <taxon>Pichiaceae</taxon>
        <taxon>Pichia</taxon>
    </lineage>
</organism>
<dbReference type="GO" id="GO:0000398">
    <property type="term" value="P:mRNA splicing, via spliceosome"/>
    <property type="evidence" value="ECO:0007669"/>
    <property type="project" value="TreeGrafter"/>
</dbReference>
<name>A0A9P6WIE3_9ASCO</name>
<dbReference type="Pfam" id="PF09736">
    <property type="entry name" value="Bud13"/>
    <property type="match status" value="1"/>
</dbReference>
<dbReference type="Proteomes" id="UP000697127">
    <property type="component" value="Unassembled WGS sequence"/>
</dbReference>
<dbReference type="GO" id="GO:0003723">
    <property type="term" value="F:RNA binding"/>
    <property type="evidence" value="ECO:0007669"/>
    <property type="project" value="TreeGrafter"/>
</dbReference>
<evidence type="ECO:0000313" key="5">
    <source>
        <dbReference type="Proteomes" id="UP000697127"/>
    </source>
</evidence>
<evidence type="ECO:0000313" key="4">
    <source>
        <dbReference type="EMBL" id="KAG0687720.1"/>
    </source>
</evidence>
<dbReference type="GO" id="GO:0005684">
    <property type="term" value="C:U2-type spliceosomal complex"/>
    <property type="evidence" value="ECO:0007669"/>
    <property type="project" value="TreeGrafter"/>
</dbReference>
<dbReference type="PANTHER" id="PTHR31809">
    <property type="entry name" value="BUD13 HOMOLOG"/>
    <property type="match status" value="1"/>
</dbReference>
<dbReference type="InterPro" id="IPR051112">
    <property type="entry name" value="CWC26_splicing_factor"/>
</dbReference>
<evidence type="ECO:0000256" key="3">
    <source>
        <dbReference type="SAM" id="Coils"/>
    </source>
</evidence>
<sequence length="283" mass="33497">MAKKSLEEYMAKYSGVRKRTRNKDDISEKQTIDKNTKIENTILTETKNSNDIKEIKNGKWLNVETQSTVDFLNDEKNDEKNELIEKPLQKKRKGGLQSQSVIENELLEKEKKFQNDLNELKKLGADKNTTIYRDSKGRKIDKPTNLLGLKNDRELLSEERKKKIKEFNKNEAEIEENVNFINRIKEMKNEGVNVYENDSKHIESQKNEIKSEDPALMFNKKVIDKHKQATDKKFVSITGRKLYKEVRKYPMNRFDVKPGWRWDGIVRGNGFEQRWHEFQVNKK</sequence>
<comment type="similarity">
    <text evidence="1">Belongs to the CWC26 family.</text>
</comment>
<gene>
    <name evidence="4" type="primary">CWC26</name>
    <name evidence="4" type="ORF">C6P40_001969</name>
</gene>
<evidence type="ECO:0000256" key="1">
    <source>
        <dbReference type="ARBA" id="ARBA00011069"/>
    </source>
</evidence>
<dbReference type="AlphaFoldDB" id="A0A9P6WIE3"/>